<dbReference type="AlphaFoldDB" id="A0A1M7HMH6"/>
<dbReference type="GO" id="GO:0046872">
    <property type="term" value="F:metal ion binding"/>
    <property type="evidence" value="ECO:0007669"/>
    <property type="project" value="UniProtKB-KW"/>
</dbReference>
<evidence type="ECO:0000256" key="1">
    <source>
        <dbReference type="ARBA" id="ARBA00022801"/>
    </source>
</evidence>
<keyword evidence="2" id="KW-0479">Metal-binding</keyword>
<sequence>MFLTLFRFFPKNTIKNAFLRLSSFTIPFMKKLFISAVLFSFACTTSAQNTALKTKISTKAESLESKVIAWRRDFHQNPELGNREFKTAEKIATHLRALGIEVQTGVAKTGVVGILKGGKPGPVVALRADIDALPIKERVAIPFASIAEGEYNQKIVPVMHACGHDTHIAILMGTAEILASIKSDLKGTVKFIFQPAEEGPPEGEEGGAKLMVKEGVLENPKVDVIFGLHINAQTEVGKIKYRPMGTMAASDWFTIKIKGKQTHGAYPWLGVDPIVTAAQIVMGIQTIVSRNVNITESAAVISVGQINAGVRSNVIPEELIMTGTIRSLDRQVQDLLHSRLKQVVNSIAESAGTTADINITNQTLITYNDPLLTEKMVPTLEGTAGKANVSITPAVTGAEDFSYFQEKIPGLYFFLGGAPKGKPISETAPHHTPDFYIDESGFVLGMKALSDLTVDYMEMNSKINNTN</sequence>
<dbReference type="Pfam" id="PF07687">
    <property type="entry name" value="M20_dimer"/>
    <property type="match status" value="1"/>
</dbReference>
<evidence type="ECO:0000313" key="4">
    <source>
        <dbReference type="EMBL" id="SHM29706.1"/>
    </source>
</evidence>
<feature type="domain" description="Peptidase M20 dimerisation" evidence="3">
    <location>
        <begin position="251"/>
        <end position="349"/>
    </location>
</feature>
<dbReference type="InterPro" id="IPR036264">
    <property type="entry name" value="Bact_exopeptidase_dim_dom"/>
</dbReference>
<dbReference type="InterPro" id="IPR017439">
    <property type="entry name" value="Amidohydrolase"/>
</dbReference>
<keyword evidence="4" id="KW-0645">Protease</keyword>
<dbReference type="GO" id="GO:0004180">
    <property type="term" value="F:carboxypeptidase activity"/>
    <property type="evidence" value="ECO:0007669"/>
    <property type="project" value="UniProtKB-KW"/>
</dbReference>
<name>A0A1M7HMH6_9FLAO</name>
<dbReference type="PIRSF" id="PIRSF005962">
    <property type="entry name" value="Pept_M20D_amidohydro"/>
    <property type="match status" value="1"/>
</dbReference>
<dbReference type="NCBIfam" id="TIGR01891">
    <property type="entry name" value="amidohydrolases"/>
    <property type="match status" value="1"/>
</dbReference>
<dbReference type="SUPFAM" id="SSF55031">
    <property type="entry name" value="Bacterial exopeptidase dimerisation domain"/>
    <property type="match status" value="1"/>
</dbReference>
<dbReference type="FunFam" id="3.30.70.360:FF:000001">
    <property type="entry name" value="N-acetyldiaminopimelate deacetylase"/>
    <property type="match status" value="1"/>
</dbReference>
<dbReference type="EMBL" id="FRBU01000029">
    <property type="protein sequence ID" value="SHM29706.1"/>
    <property type="molecule type" value="Genomic_DNA"/>
</dbReference>
<dbReference type="SUPFAM" id="SSF53187">
    <property type="entry name" value="Zn-dependent exopeptidases"/>
    <property type="match status" value="1"/>
</dbReference>
<protein>
    <submittedName>
        <fullName evidence="4">Carboxypeptidase Ss1. Metallo peptidase. MEROPS family M20D</fullName>
    </submittedName>
</protein>
<feature type="binding site" evidence="2">
    <location>
        <position position="162"/>
    </location>
    <ligand>
        <name>Mn(2+)</name>
        <dbReference type="ChEBI" id="CHEBI:29035"/>
        <label>2</label>
    </ligand>
</feature>
<feature type="binding site" evidence="2">
    <location>
        <position position="164"/>
    </location>
    <ligand>
        <name>Mn(2+)</name>
        <dbReference type="ChEBI" id="CHEBI:29035"/>
        <label>2</label>
    </ligand>
</feature>
<dbReference type="Gene3D" id="3.40.630.10">
    <property type="entry name" value="Zn peptidases"/>
    <property type="match status" value="1"/>
</dbReference>
<gene>
    <name evidence="4" type="ORF">SAMN05443669_102926</name>
</gene>
<evidence type="ECO:0000259" key="3">
    <source>
        <dbReference type="Pfam" id="PF07687"/>
    </source>
</evidence>
<dbReference type="InterPro" id="IPR002933">
    <property type="entry name" value="Peptidase_M20"/>
</dbReference>
<keyword evidence="4" id="KW-0121">Carboxypeptidase</keyword>
<evidence type="ECO:0000256" key="2">
    <source>
        <dbReference type="PIRSR" id="PIRSR005962-1"/>
    </source>
</evidence>
<dbReference type="Gene3D" id="3.30.70.360">
    <property type="match status" value="1"/>
</dbReference>
<comment type="cofactor">
    <cofactor evidence="2">
        <name>Mn(2+)</name>
        <dbReference type="ChEBI" id="CHEBI:29035"/>
    </cofactor>
    <text evidence="2">The Mn(2+) ion enhances activity.</text>
</comment>
<dbReference type="Proteomes" id="UP000184260">
    <property type="component" value="Unassembled WGS sequence"/>
</dbReference>
<organism evidence="4 5">
    <name type="scientific">Flavobacterium xanthum</name>
    <dbReference type="NCBI Taxonomy" id="69322"/>
    <lineage>
        <taxon>Bacteria</taxon>
        <taxon>Pseudomonadati</taxon>
        <taxon>Bacteroidota</taxon>
        <taxon>Flavobacteriia</taxon>
        <taxon>Flavobacteriales</taxon>
        <taxon>Flavobacteriaceae</taxon>
        <taxon>Flavobacterium</taxon>
    </lineage>
</organism>
<dbReference type="GO" id="GO:0019877">
    <property type="term" value="P:diaminopimelate biosynthetic process"/>
    <property type="evidence" value="ECO:0007669"/>
    <property type="project" value="UniProtKB-ARBA"/>
</dbReference>
<keyword evidence="5" id="KW-1185">Reference proteome</keyword>
<feature type="binding site" evidence="2">
    <location>
        <position position="198"/>
    </location>
    <ligand>
        <name>Mn(2+)</name>
        <dbReference type="ChEBI" id="CHEBI:29035"/>
        <label>2</label>
    </ligand>
</feature>
<dbReference type="InterPro" id="IPR011650">
    <property type="entry name" value="Peptidase_M20_dimer"/>
</dbReference>
<evidence type="ECO:0000313" key="5">
    <source>
        <dbReference type="Proteomes" id="UP000184260"/>
    </source>
</evidence>
<keyword evidence="1" id="KW-0378">Hydrolase</keyword>
<accession>A0A1M7HMH6</accession>
<proteinExistence type="predicted"/>
<dbReference type="GO" id="GO:0050118">
    <property type="term" value="F:N-acetyldiaminopimelate deacetylase activity"/>
    <property type="evidence" value="ECO:0007669"/>
    <property type="project" value="UniProtKB-ARBA"/>
</dbReference>
<reference evidence="5" key="1">
    <citation type="submission" date="2016-11" db="EMBL/GenBank/DDBJ databases">
        <authorList>
            <person name="Varghese N."/>
            <person name="Submissions S."/>
        </authorList>
    </citation>
    <scope>NUCLEOTIDE SEQUENCE [LARGE SCALE GENOMIC DNA]</scope>
    <source>
        <strain evidence="5">DSM 3661</strain>
    </source>
</reference>
<dbReference type="PANTHER" id="PTHR11014:SF63">
    <property type="entry name" value="METALLOPEPTIDASE, PUTATIVE (AFU_ORTHOLOGUE AFUA_6G09600)-RELATED"/>
    <property type="match status" value="1"/>
</dbReference>
<feature type="binding site" evidence="2">
    <location>
        <position position="229"/>
    </location>
    <ligand>
        <name>Mn(2+)</name>
        <dbReference type="ChEBI" id="CHEBI:29035"/>
        <label>2</label>
    </ligand>
</feature>
<dbReference type="STRING" id="69322.SAMN05443669_102926"/>
<keyword evidence="2" id="KW-0464">Manganese</keyword>
<dbReference type="Pfam" id="PF01546">
    <property type="entry name" value="Peptidase_M20"/>
    <property type="match status" value="1"/>
</dbReference>
<dbReference type="PANTHER" id="PTHR11014">
    <property type="entry name" value="PEPTIDASE M20 FAMILY MEMBER"/>
    <property type="match status" value="1"/>
</dbReference>
<feature type="binding site" evidence="2">
    <location>
        <position position="431"/>
    </location>
    <ligand>
        <name>Mn(2+)</name>
        <dbReference type="ChEBI" id="CHEBI:29035"/>
        <label>2</label>
    </ligand>
</feature>